<dbReference type="InterPro" id="IPR017975">
    <property type="entry name" value="Tubulin_CS"/>
</dbReference>
<feature type="compositionally biased region" description="Low complexity" evidence="1">
    <location>
        <begin position="1"/>
        <end position="16"/>
    </location>
</feature>
<proteinExistence type="predicted"/>
<evidence type="ECO:0000256" key="2">
    <source>
        <dbReference type="SAM" id="Phobius"/>
    </source>
</evidence>
<evidence type="ECO:0000256" key="1">
    <source>
        <dbReference type="SAM" id="MobiDB-lite"/>
    </source>
</evidence>
<evidence type="ECO:0000313" key="3">
    <source>
        <dbReference type="EMBL" id="QKG26646.1"/>
    </source>
</evidence>
<sequence>MTTTSRRPPATAPARNAPKKGAPRKKRPDPDRPSDGAATTGRAAPPRGTAPKSPAKSPAKGAQAAPSKARPRRSAPPEPKKAAPKKSAPKKSAPKKSAQATAPATKTRAKGAQAAETRARRESRPARRVAASPPRAPFVLLIIALLGGALVSLLLLNTVLAKDAFTLSKLEQENKELDQRAQELQALNEQEDSPQNLAKKAEAQGMRENKYPRFYFPGTGRTSAGGLRPVPQAAAASAGAAAVVGVPGTVVPGDGVPLPTGTAGGTGSGGGSAHGTP</sequence>
<feature type="region of interest" description="Disordered" evidence="1">
    <location>
        <begin position="1"/>
        <end position="132"/>
    </location>
</feature>
<name>A0A7D4A271_ACTVE</name>
<feature type="compositionally biased region" description="Low complexity" evidence="1">
    <location>
        <begin position="95"/>
        <end position="106"/>
    </location>
</feature>
<organism evidence="3 4">
    <name type="scientific">Actinomadura verrucosospora</name>
    <dbReference type="NCBI Taxonomy" id="46165"/>
    <lineage>
        <taxon>Bacteria</taxon>
        <taxon>Bacillati</taxon>
        <taxon>Actinomycetota</taxon>
        <taxon>Actinomycetes</taxon>
        <taxon>Streptosporangiales</taxon>
        <taxon>Thermomonosporaceae</taxon>
        <taxon>Actinomadura</taxon>
    </lineage>
</organism>
<feature type="compositionally biased region" description="Basic residues" evidence="1">
    <location>
        <begin position="82"/>
        <end position="94"/>
    </location>
</feature>
<dbReference type="RefSeq" id="WP_173100052.1">
    <property type="nucleotide sequence ID" value="NZ_CP053892.1"/>
</dbReference>
<evidence type="ECO:0000313" key="4">
    <source>
        <dbReference type="Proteomes" id="UP000501240"/>
    </source>
</evidence>
<dbReference type="GO" id="GO:0005525">
    <property type="term" value="F:GTP binding"/>
    <property type="evidence" value="ECO:0007669"/>
    <property type="project" value="InterPro"/>
</dbReference>
<feature type="compositionally biased region" description="Basic residues" evidence="1">
    <location>
        <begin position="17"/>
        <end position="27"/>
    </location>
</feature>
<dbReference type="EMBL" id="CP053892">
    <property type="protein sequence ID" value="QKG26646.1"/>
    <property type="molecule type" value="Genomic_DNA"/>
</dbReference>
<keyword evidence="2" id="KW-1133">Transmembrane helix</keyword>
<feature type="transmembrane region" description="Helical" evidence="2">
    <location>
        <begin position="138"/>
        <end position="160"/>
    </location>
</feature>
<feature type="region of interest" description="Disordered" evidence="1">
    <location>
        <begin position="253"/>
        <end position="277"/>
    </location>
</feature>
<dbReference type="GO" id="GO:0005874">
    <property type="term" value="C:microtubule"/>
    <property type="evidence" value="ECO:0007669"/>
    <property type="project" value="InterPro"/>
</dbReference>
<feature type="non-terminal residue" evidence="3">
    <location>
        <position position="277"/>
    </location>
</feature>
<keyword evidence="2" id="KW-0472">Membrane</keyword>
<reference evidence="3 4" key="1">
    <citation type="submission" date="2020-05" db="EMBL/GenBank/DDBJ databases">
        <title>Actinomadura verrucosospora NRRL-B18236 (PFL_A860) Genome sequencing and assembly.</title>
        <authorList>
            <person name="Samborskyy M."/>
        </authorList>
    </citation>
    <scope>NUCLEOTIDE SEQUENCE [LARGE SCALE GENOMIC DNA]</scope>
    <source>
        <strain evidence="3 4">NRRL:B18236</strain>
    </source>
</reference>
<dbReference type="AlphaFoldDB" id="A0A7D4A271"/>
<accession>A0A7D4A271</accession>
<protein>
    <submittedName>
        <fullName evidence="3">Transcriptional regulator</fullName>
    </submittedName>
</protein>
<dbReference type="GO" id="GO:0007017">
    <property type="term" value="P:microtubule-based process"/>
    <property type="evidence" value="ECO:0007669"/>
    <property type="project" value="InterPro"/>
</dbReference>
<dbReference type="PROSITE" id="PS00227">
    <property type="entry name" value="TUBULIN"/>
    <property type="match status" value="1"/>
</dbReference>
<keyword evidence="4" id="KW-1185">Reference proteome</keyword>
<feature type="compositionally biased region" description="Gly residues" evidence="1">
    <location>
        <begin position="262"/>
        <end position="277"/>
    </location>
</feature>
<gene>
    <name evidence="3" type="ORF">ACTIVE_8299</name>
</gene>
<keyword evidence="2" id="KW-0812">Transmembrane</keyword>
<dbReference type="Proteomes" id="UP000501240">
    <property type="component" value="Chromosome"/>
</dbReference>